<evidence type="ECO:0000313" key="1">
    <source>
        <dbReference type="EMBL" id="GIH69442.1"/>
    </source>
</evidence>
<keyword evidence="2" id="KW-1185">Reference proteome</keyword>
<evidence type="ECO:0000313" key="2">
    <source>
        <dbReference type="Proteomes" id="UP000610966"/>
    </source>
</evidence>
<gene>
    <name evidence="1" type="ORF">Mth01_16950</name>
</gene>
<accession>A0A8J3R5G6</accession>
<protein>
    <submittedName>
        <fullName evidence="1">Uncharacterized protein</fullName>
    </submittedName>
</protein>
<dbReference type="EMBL" id="BOOG01000014">
    <property type="protein sequence ID" value="GIH69442.1"/>
    <property type="molecule type" value="Genomic_DNA"/>
</dbReference>
<organism evidence="1 2">
    <name type="scientific">Sphaerimonospora thailandensis</name>
    <dbReference type="NCBI Taxonomy" id="795644"/>
    <lineage>
        <taxon>Bacteria</taxon>
        <taxon>Bacillati</taxon>
        <taxon>Actinomycetota</taxon>
        <taxon>Actinomycetes</taxon>
        <taxon>Streptosporangiales</taxon>
        <taxon>Streptosporangiaceae</taxon>
        <taxon>Sphaerimonospora</taxon>
    </lineage>
</organism>
<sequence>MPGLVLLNSRIFAGAADLTGQSNKVELACEVEDKDVTAFKPAGDPDAGWAEVLGGLASTSISASGQWEAGDPGRVDDESWAALAGRSRHPWTICPVSAAVGELAWVAEALRTEYTLGDAVGEVAPWEAQASGTAPLLRGQVAHPPGTARTASGSGVALNLGALTAGQRVCASLHVLSVAGTAAPVITARVESSGTSGFATATTRATFAAAGTPGGQVARVAGPVTDTWWRLAWTISGTAPSFLFMGAVAVA</sequence>
<name>A0A8J3R5G6_9ACTN</name>
<reference evidence="1" key="1">
    <citation type="submission" date="2021-01" db="EMBL/GenBank/DDBJ databases">
        <title>Whole genome shotgun sequence of Sphaerimonospora thailandensis NBRC 107569.</title>
        <authorList>
            <person name="Komaki H."/>
            <person name="Tamura T."/>
        </authorList>
    </citation>
    <scope>NUCLEOTIDE SEQUENCE</scope>
    <source>
        <strain evidence="1">NBRC 107569</strain>
    </source>
</reference>
<dbReference type="Proteomes" id="UP000610966">
    <property type="component" value="Unassembled WGS sequence"/>
</dbReference>
<comment type="caution">
    <text evidence="1">The sequence shown here is derived from an EMBL/GenBank/DDBJ whole genome shotgun (WGS) entry which is preliminary data.</text>
</comment>
<dbReference type="AlphaFoldDB" id="A0A8J3R5G6"/>
<proteinExistence type="predicted"/>